<dbReference type="InterPro" id="IPR017511">
    <property type="entry name" value="PQQ_mDH"/>
</dbReference>
<keyword evidence="4 8" id="KW-0479">Metal-binding</keyword>
<evidence type="ECO:0000256" key="3">
    <source>
        <dbReference type="ARBA" id="ARBA00022617"/>
    </source>
</evidence>
<dbReference type="PANTHER" id="PTHR32303:SF4">
    <property type="entry name" value="QUINOPROTEIN GLUCOSE DEHYDROGENASE"/>
    <property type="match status" value="1"/>
</dbReference>
<dbReference type="EMBL" id="JAVTTP010000001">
    <property type="protein sequence ID" value="MDT7828882.1"/>
    <property type="molecule type" value="Genomic_DNA"/>
</dbReference>
<accession>A0ABU3L739</accession>
<evidence type="ECO:0000256" key="2">
    <source>
        <dbReference type="ARBA" id="ARBA00008156"/>
    </source>
</evidence>
<evidence type="ECO:0000256" key="4">
    <source>
        <dbReference type="ARBA" id="ARBA00022723"/>
    </source>
</evidence>
<dbReference type="InterPro" id="IPR018391">
    <property type="entry name" value="PQQ_b-propeller_rpt"/>
</dbReference>
<evidence type="ECO:0000256" key="6">
    <source>
        <dbReference type="ARBA" id="ARBA00023002"/>
    </source>
</evidence>
<protein>
    <submittedName>
        <fullName evidence="10">PQQ-binding-like beta-propeller repeat protein</fullName>
    </submittedName>
</protein>
<gene>
    <name evidence="10" type="ORF">RQM65_09435</name>
</gene>
<evidence type="ECO:0000256" key="1">
    <source>
        <dbReference type="ARBA" id="ARBA00001931"/>
    </source>
</evidence>
<reference evidence="10 11" key="1">
    <citation type="submission" date="2023-09" db="EMBL/GenBank/DDBJ databases">
        <title>Novel taxa isolated from Blanes Bay.</title>
        <authorList>
            <person name="Rey-Velasco X."/>
            <person name="Lucena T."/>
        </authorList>
    </citation>
    <scope>NUCLEOTIDE SEQUENCE [LARGE SCALE GENOMIC DNA]</scope>
    <source>
        <strain evidence="10 11">S334</strain>
    </source>
</reference>
<dbReference type="InterPro" id="IPR011047">
    <property type="entry name" value="Quinoprotein_ADH-like_sf"/>
</dbReference>
<comment type="cofactor">
    <cofactor evidence="1">
        <name>pyrroloquinoline quinone</name>
        <dbReference type="ChEBI" id="CHEBI:58442"/>
    </cofactor>
</comment>
<evidence type="ECO:0000256" key="8">
    <source>
        <dbReference type="PROSITE-ProRule" id="PRU00433"/>
    </source>
</evidence>
<evidence type="ECO:0000259" key="9">
    <source>
        <dbReference type="PROSITE" id="PS51007"/>
    </source>
</evidence>
<dbReference type="RefSeq" id="WP_314014462.1">
    <property type="nucleotide sequence ID" value="NZ_JAVTTP010000001.1"/>
</dbReference>
<dbReference type="PROSITE" id="PS51007">
    <property type="entry name" value="CYTC"/>
    <property type="match status" value="1"/>
</dbReference>
<evidence type="ECO:0000256" key="5">
    <source>
        <dbReference type="ARBA" id="ARBA00022729"/>
    </source>
</evidence>
<sequence>MNDHLFHRCFRPTRTMMAHHSTSYYNSLCTTGVYRILSLLCSLFILVVGASSCETKNPPKKEYTTWSSYLGDPGRNHYSTLSQITPENVKDLKLAWTYDAPDFGQMQMNPIIVDSILYGVSAALRAFALNAATGEEIWRFGDSLQEAGASSRGVSYWEKDDDRRILYVAGPNLYALNALTGQPITSFGDDGSIDLRSGMPKSAQDKFVSSNTPGTVFEDQIIMPLRLSESAGAAPGDLMSFNVLTGELEWKFHTIPHPGELGYDTWEDENAYRNEIVGAANNWAGMTVDEERDILYVPTGSAAPDFYGGVRKGSNLFTNCLLALDANTGKYLWHFQFTHHDIWDRDLPAPPNLLMVERNGKSIPVVAQVTKQGYVYVFDRITGNPLFDIEEIPVPQSVLEGEETWPTQPFPVRPKPFARQSTELTEDDVSPFAKNPDSLRQILLNADKRIYAPPNLDPVLLLPGYDGAAEWGGAAVDPEKGILYVNANEMAWFLQMKENDAPSPDMPLGERVYQNYCATCHQPDRTGLVASGYPSLIGLEKSKSQDEVAQIITQGNGMMTGFPALPQNEKQSLIRFLLDQEDRQSEDKQEVIEEIGVSGSSSVLYKHAGYHKFLDSNGLPAISPPWGTLHAINLNTGEYIWSVPFGNTPELGDEGVGTGTENYGGPVVTENGLLFIAATRDGNFRAFDKYTGEVLWEYQLPAPAFATPAMYEVDGKQYIALACGGEKLGTKKGNQIMAFTLDGE</sequence>
<feature type="domain" description="Cytochrome c" evidence="9">
    <location>
        <begin position="504"/>
        <end position="581"/>
    </location>
</feature>
<keyword evidence="11" id="KW-1185">Reference proteome</keyword>
<evidence type="ECO:0000313" key="11">
    <source>
        <dbReference type="Proteomes" id="UP001250656"/>
    </source>
</evidence>
<keyword evidence="7 8" id="KW-0408">Iron</keyword>
<dbReference type="Pfam" id="PF13442">
    <property type="entry name" value="Cytochrome_CBB3"/>
    <property type="match status" value="1"/>
</dbReference>
<organism evidence="10 11">
    <name type="scientific">Pricia mediterranea</name>
    <dbReference type="NCBI Taxonomy" id="3076079"/>
    <lineage>
        <taxon>Bacteria</taxon>
        <taxon>Pseudomonadati</taxon>
        <taxon>Bacteroidota</taxon>
        <taxon>Flavobacteriia</taxon>
        <taxon>Flavobacteriales</taxon>
        <taxon>Flavobacteriaceae</taxon>
        <taxon>Pricia</taxon>
    </lineage>
</organism>
<name>A0ABU3L739_9FLAO</name>
<keyword evidence="3 8" id="KW-0349">Heme</keyword>
<dbReference type="Proteomes" id="UP001250656">
    <property type="component" value="Unassembled WGS sequence"/>
</dbReference>
<proteinExistence type="inferred from homology"/>
<dbReference type="SUPFAM" id="SSF50998">
    <property type="entry name" value="Quinoprotein alcohol dehydrogenase-like"/>
    <property type="match status" value="1"/>
</dbReference>
<keyword evidence="6" id="KW-0560">Oxidoreductase</keyword>
<comment type="caution">
    <text evidence="10">The sequence shown here is derived from an EMBL/GenBank/DDBJ whole genome shotgun (WGS) entry which is preliminary data.</text>
</comment>
<dbReference type="InterPro" id="IPR002372">
    <property type="entry name" value="PQQ_rpt_dom"/>
</dbReference>
<dbReference type="CDD" id="cd10280">
    <property type="entry name" value="PQQ_mGDH"/>
    <property type="match status" value="1"/>
</dbReference>
<dbReference type="Gene3D" id="2.140.10.10">
    <property type="entry name" value="Quinoprotein alcohol dehydrogenase-like superfamily"/>
    <property type="match status" value="2"/>
</dbReference>
<evidence type="ECO:0000313" key="10">
    <source>
        <dbReference type="EMBL" id="MDT7828882.1"/>
    </source>
</evidence>
<dbReference type="InterPro" id="IPR009056">
    <property type="entry name" value="Cyt_c-like_dom"/>
</dbReference>
<dbReference type="SUPFAM" id="SSF46626">
    <property type="entry name" value="Cytochrome c"/>
    <property type="match status" value="1"/>
</dbReference>
<dbReference type="PANTHER" id="PTHR32303">
    <property type="entry name" value="QUINOPROTEIN ALCOHOL DEHYDROGENASE (CYTOCHROME C)"/>
    <property type="match status" value="1"/>
</dbReference>
<evidence type="ECO:0000256" key="7">
    <source>
        <dbReference type="ARBA" id="ARBA00023004"/>
    </source>
</evidence>
<dbReference type="SMART" id="SM00564">
    <property type="entry name" value="PQQ"/>
    <property type="match status" value="5"/>
</dbReference>
<comment type="similarity">
    <text evidence="2">Belongs to the bacterial PQQ dehydrogenase family.</text>
</comment>
<dbReference type="Pfam" id="PF01011">
    <property type="entry name" value="PQQ"/>
    <property type="match status" value="2"/>
</dbReference>
<keyword evidence="5" id="KW-0732">Signal</keyword>
<dbReference type="InterPro" id="IPR036909">
    <property type="entry name" value="Cyt_c-like_dom_sf"/>
</dbReference>